<sequence length="334" mass="39517">MTAHDQMRAMLDQLMGTGRNGENNKFQVKYSDPKVCKSFLLACCPHEILSSTRMDLGECPQIHDLALRADFEAAQKKKDHFYDIDAMEHLQSFIADCDRRTEQAKQRLAETQEELSAEVAAKANNVHVLAEEIGKKLAKAEQLGEEGFVEESMKLMGEIDELRKKKNEAEQEYRNSMPASSYQQQKLRVCEVCSAYLGIHDNDRRLADHFGGKLHLGFIKIREKLSELEKTMGERRKEKRDSMIDRAGSRHRSRSRDRSRDRDRERDRDRDRDRSYRDRVRERDRERERERRDRDRRRSRSRSRSRGKRSRRSRSDSRGRRSRSRRSGSNERKR</sequence>
<dbReference type="InterPro" id="IPR004882">
    <property type="entry name" value="Luc7-rel"/>
</dbReference>
<feature type="compositionally biased region" description="Basic residues" evidence="3">
    <location>
        <begin position="294"/>
        <end position="312"/>
    </location>
</feature>
<feature type="compositionally biased region" description="Basic and acidic residues" evidence="3">
    <location>
        <begin position="230"/>
        <end position="248"/>
    </location>
</feature>
<dbReference type="GO" id="GO:0006376">
    <property type="term" value="P:mRNA splice site recognition"/>
    <property type="evidence" value="ECO:0007669"/>
    <property type="project" value="InterPro"/>
</dbReference>
<keyword evidence="4" id="KW-1185">Reference proteome</keyword>
<dbReference type="Proteomes" id="UP000695007">
    <property type="component" value="Unplaced"/>
</dbReference>
<feature type="region of interest" description="Disordered" evidence="3">
    <location>
        <begin position="230"/>
        <end position="334"/>
    </location>
</feature>
<gene>
    <name evidence="5" type="primary">LOC105363077</name>
</gene>
<evidence type="ECO:0000256" key="3">
    <source>
        <dbReference type="SAM" id="MobiDB-lite"/>
    </source>
</evidence>
<dbReference type="KEGG" id="csol:105363077"/>
<name>A0AAJ6YJ10_9HYME</name>
<proteinExistence type="inferred from homology"/>
<comment type="similarity">
    <text evidence="1">Belongs to the Luc7 family.</text>
</comment>
<reference evidence="5" key="1">
    <citation type="submission" date="2025-08" db="UniProtKB">
        <authorList>
            <consortium name="RefSeq"/>
        </authorList>
    </citation>
    <scope>IDENTIFICATION</scope>
</reference>
<dbReference type="GeneID" id="105363077"/>
<evidence type="ECO:0000256" key="2">
    <source>
        <dbReference type="SAM" id="Coils"/>
    </source>
</evidence>
<keyword evidence="2" id="KW-0175">Coiled coil</keyword>
<dbReference type="GO" id="GO:0003729">
    <property type="term" value="F:mRNA binding"/>
    <property type="evidence" value="ECO:0007669"/>
    <property type="project" value="InterPro"/>
</dbReference>
<organism evidence="4 5">
    <name type="scientific">Ceratosolen solmsi marchali</name>
    <dbReference type="NCBI Taxonomy" id="326594"/>
    <lineage>
        <taxon>Eukaryota</taxon>
        <taxon>Metazoa</taxon>
        <taxon>Ecdysozoa</taxon>
        <taxon>Arthropoda</taxon>
        <taxon>Hexapoda</taxon>
        <taxon>Insecta</taxon>
        <taxon>Pterygota</taxon>
        <taxon>Neoptera</taxon>
        <taxon>Endopterygota</taxon>
        <taxon>Hymenoptera</taxon>
        <taxon>Apocrita</taxon>
        <taxon>Proctotrupomorpha</taxon>
        <taxon>Chalcidoidea</taxon>
        <taxon>Agaonidae</taxon>
        <taxon>Agaoninae</taxon>
        <taxon>Ceratosolen</taxon>
    </lineage>
</organism>
<feature type="coiled-coil region" evidence="2">
    <location>
        <begin position="94"/>
        <end position="125"/>
    </location>
</feature>
<dbReference type="AlphaFoldDB" id="A0AAJ6YJ10"/>
<accession>A0AAJ6YJ10</accession>
<dbReference type="GO" id="GO:0005685">
    <property type="term" value="C:U1 snRNP"/>
    <property type="evidence" value="ECO:0007669"/>
    <property type="project" value="InterPro"/>
</dbReference>
<evidence type="ECO:0000313" key="4">
    <source>
        <dbReference type="Proteomes" id="UP000695007"/>
    </source>
</evidence>
<evidence type="ECO:0000256" key="1">
    <source>
        <dbReference type="ARBA" id="ARBA00005655"/>
    </source>
</evidence>
<dbReference type="PANTHER" id="PTHR12375">
    <property type="entry name" value="RNA-BINDING PROTEIN LUC7-RELATED"/>
    <property type="match status" value="1"/>
</dbReference>
<feature type="compositionally biased region" description="Basic and acidic residues" evidence="3">
    <location>
        <begin position="256"/>
        <end position="293"/>
    </location>
</feature>
<dbReference type="Pfam" id="PF03194">
    <property type="entry name" value="LUC7"/>
    <property type="match status" value="1"/>
</dbReference>
<protein>
    <submittedName>
        <fullName evidence="5">RNA-binding protein Luc7-like 2</fullName>
    </submittedName>
</protein>
<evidence type="ECO:0000313" key="5">
    <source>
        <dbReference type="RefSeq" id="XP_011498965.1"/>
    </source>
</evidence>
<dbReference type="RefSeq" id="XP_011498965.1">
    <property type="nucleotide sequence ID" value="XM_011500663.1"/>
</dbReference>